<keyword evidence="5 10" id="KW-0472">Membrane</keyword>
<feature type="transmembrane region" description="Helical" evidence="10">
    <location>
        <begin position="157"/>
        <end position="178"/>
    </location>
</feature>
<evidence type="ECO:0000256" key="5">
    <source>
        <dbReference type="ARBA" id="ARBA00023136"/>
    </source>
</evidence>
<keyword evidence="3 10" id="KW-0812">Transmembrane</keyword>
<evidence type="ECO:0000256" key="8">
    <source>
        <dbReference type="ARBA" id="ARBA00023315"/>
    </source>
</evidence>
<evidence type="ECO:0000256" key="6">
    <source>
        <dbReference type="ARBA" id="ARBA00023139"/>
    </source>
</evidence>
<keyword evidence="8 10" id="KW-0012">Acyltransferase</keyword>
<gene>
    <name evidence="13" type="ORF">CONCODRAFT_78614</name>
</gene>
<dbReference type="Proteomes" id="UP000070444">
    <property type="component" value="Unassembled WGS sequence"/>
</dbReference>
<dbReference type="Pfam" id="PF01529">
    <property type="entry name" value="DHHC"/>
    <property type="match status" value="1"/>
</dbReference>
<accession>A0A137P7I2</accession>
<evidence type="ECO:0000256" key="11">
    <source>
        <dbReference type="SAM" id="SignalP"/>
    </source>
</evidence>
<dbReference type="PROSITE" id="PS50216">
    <property type="entry name" value="DHHC"/>
    <property type="match status" value="1"/>
</dbReference>
<comment type="catalytic activity">
    <reaction evidence="9 10">
        <text>L-cysteinyl-[protein] + hexadecanoyl-CoA = S-hexadecanoyl-L-cysteinyl-[protein] + CoA</text>
        <dbReference type="Rhea" id="RHEA:36683"/>
        <dbReference type="Rhea" id="RHEA-COMP:10131"/>
        <dbReference type="Rhea" id="RHEA-COMP:11032"/>
        <dbReference type="ChEBI" id="CHEBI:29950"/>
        <dbReference type="ChEBI" id="CHEBI:57287"/>
        <dbReference type="ChEBI" id="CHEBI:57379"/>
        <dbReference type="ChEBI" id="CHEBI:74151"/>
        <dbReference type="EC" id="2.3.1.225"/>
    </reaction>
</comment>
<protein>
    <recommendedName>
        <fullName evidence="10">Palmitoyltransferase</fullName>
        <ecNumber evidence="10">2.3.1.225</ecNumber>
    </recommendedName>
</protein>
<feature type="chain" id="PRO_5007294599" description="Palmitoyltransferase" evidence="11">
    <location>
        <begin position="20"/>
        <end position="267"/>
    </location>
</feature>
<keyword evidence="11" id="KW-0732">Signal</keyword>
<keyword evidence="2 10" id="KW-0808">Transferase</keyword>
<comment type="domain">
    <text evidence="10">The DHHC domain is required for palmitoyltransferase activity.</text>
</comment>
<keyword evidence="6" id="KW-0564">Palmitate</keyword>
<evidence type="ECO:0000256" key="7">
    <source>
        <dbReference type="ARBA" id="ARBA00023288"/>
    </source>
</evidence>
<evidence type="ECO:0000256" key="2">
    <source>
        <dbReference type="ARBA" id="ARBA00022679"/>
    </source>
</evidence>
<dbReference type="GO" id="GO:0016020">
    <property type="term" value="C:membrane"/>
    <property type="evidence" value="ECO:0007669"/>
    <property type="project" value="UniProtKB-SubCell"/>
</dbReference>
<feature type="domain" description="Palmitoyltransferase DHHC" evidence="12">
    <location>
        <begin position="44"/>
        <end position="192"/>
    </location>
</feature>
<comment type="similarity">
    <text evidence="10">Belongs to the DHHC palmitoyltransferase family.</text>
</comment>
<evidence type="ECO:0000256" key="1">
    <source>
        <dbReference type="ARBA" id="ARBA00004141"/>
    </source>
</evidence>
<evidence type="ECO:0000313" key="14">
    <source>
        <dbReference type="Proteomes" id="UP000070444"/>
    </source>
</evidence>
<evidence type="ECO:0000256" key="10">
    <source>
        <dbReference type="RuleBase" id="RU079119"/>
    </source>
</evidence>
<dbReference type="STRING" id="796925.A0A137P7I2"/>
<organism evidence="13 14">
    <name type="scientific">Conidiobolus coronatus (strain ATCC 28846 / CBS 209.66 / NRRL 28638)</name>
    <name type="common">Delacroixia coronata</name>
    <dbReference type="NCBI Taxonomy" id="796925"/>
    <lineage>
        <taxon>Eukaryota</taxon>
        <taxon>Fungi</taxon>
        <taxon>Fungi incertae sedis</taxon>
        <taxon>Zoopagomycota</taxon>
        <taxon>Entomophthoromycotina</taxon>
        <taxon>Entomophthoromycetes</taxon>
        <taxon>Entomophthorales</taxon>
        <taxon>Ancylistaceae</taxon>
        <taxon>Conidiobolus</taxon>
    </lineage>
</organism>
<dbReference type="GO" id="GO:0019706">
    <property type="term" value="F:protein-cysteine S-palmitoyltransferase activity"/>
    <property type="evidence" value="ECO:0007669"/>
    <property type="project" value="UniProtKB-EC"/>
</dbReference>
<keyword evidence="14" id="KW-1185">Reference proteome</keyword>
<dbReference type="AlphaFoldDB" id="A0A137P7I2"/>
<dbReference type="InterPro" id="IPR001594">
    <property type="entry name" value="Palmitoyltrfase_DHHC"/>
</dbReference>
<name>A0A137P7I2_CONC2</name>
<evidence type="ECO:0000256" key="9">
    <source>
        <dbReference type="ARBA" id="ARBA00048048"/>
    </source>
</evidence>
<feature type="signal peptide" evidence="11">
    <location>
        <begin position="1"/>
        <end position="19"/>
    </location>
</feature>
<dbReference type="PANTHER" id="PTHR12246">
    <property type="entry name" value="PALMITOYLTRANSFERASE ZDHHC16"/>
    <property type="match status" value="1"/>
</dbReference>
<dbReference type="EMBL" id="KQ964489">
    <property type="protein sequence ID" value="KXN70929.1"/>
    <property type="molecule type" value="Genomic_DNA"/>
</dbReference>
<dbReference type="OrthoDB" id="9909019at2759"/>
<dbReference type="EC" id="2.3.1.225" evidence="10"/>
<proteinExistence type="inferred from homology"/>
<dbReference type="InterPro" id="IPR039859">
    <property type="entry name" value="PFA4/ZDH16/20/ERF2-like"/>
</dbReference>
<evidence type="ECO:0000256" key="3">
    <source>
        <dbReference type="ARBA" id="ARBA00022692"/>
    </source>
</evidence>
<keyword evidence="7" id="KW-0449">Lipoprotein</keyword>
<evidence type="ECO:0000259" key="12">
    <source>
        <dbReference type="Pfam" id="PF01529"/>
    </source>
</evidence>
<evidence type="ECO:0000256" key="4">
    <source>
        <dbReference type="ARBA" id="ARBA00022989"/>
    </source>
</evidence>
<evidence type="ECO:0000313" key="13">
    <source>
        <dbReference type="EMBL" id="KXN70929.1"/>
    </source>
</evidence>
<reference evidence="13 14" key="1">
    <citation type="journal article" date="2015" name="Genome Biol. Evol.">
        <title>Phylogenomic analyses indicate that early fungi evolved digesting cell walls of algal ancestors of land plants.</title>
        <authorList>
            <person name="Chang Y."/>
            <person name="Wang S."/>
            <person name="Sekimoto S."/>
            <person name="Aerts A.L."/>
            <person name="Choi C."/>
            <person name="Clum A."/>
            <person name="LaButti K.M."/>
            <person name="Lindquist E.A."/>
            <person name="Yee Ngan C."/>
            <person name="Ohm R.A."/>
            <person name="Salamov A.A."/>
            <person name="Grigoriev I.V."/>
            <person name="Spatafora J.W."/>
            <person name="Berbee M.L."/>
        </authorList>
    </citation>
    <scope>NUCLEOTIDE SEQUENCE [LARGE SCALE GENOMIC DNA]</scope>
    <source>
        <strain evidence="13 14">NRRL 28638</strain>
    </source>
</reference>
<feature type="transmembrane region" description="Helical" evidence="10">
    <location>
        <begin position="91"/>
        <end position="113"/>
    </location>
</feature>
<sequence length="267" mass="31366">MSLALLVAFFSVLAYLRISDPGTVTRQNLDNVKDRYEMDGLIYYKKFCTTCKWNRPPRTKHCKLCNRCHLMMDHHCIWIDNCVASSNHKYFLLYLIIMIVASVYGSFLFYRILSKDFNKIKLSSEVRYTNVITGEVKTMETWIMVIMVLQKHIQLTALHLLLSIVGLFLTLFLISHLMSTVKGMTEVETNKWSYIQSLVKKGNVKYIDPNDPDQKINDNPIEEDEDEEDYLTIYHPDQLNYLYDQGSYLNNFMHMVFPPPLSQQPKY</sequence>
<keyword evidence="4 10" id="KW-1133">Transmembrane helix</keyword>
<comment type="subcellular location">
    <subcellularLocation>
        <location evidence="1">Membrane</location>
        <topology evidence="1">Multi-pass membrane protein</topology>
    </subcellularLocation>
</comment>